<dbReference type="OrthoDB" id="777193at2759"/>
<evidence type="ECO:0000256" key="2">
    <source>
        <dbReference type="SAM" id="Phobius"/>
    </source>
</evidence>
<dbReference type="AlphaFoldDB" id="A0A5N6P2H8"/>
<feature type="transmembrane region" description="Helical" evidence="2">
    <location>
        <begin position="134"/>
        <end position="158"/>
    </location>
</feature>
<feature type="compositionally biased region" description="Basic and acidic residues" evidence="1">
    <location>
        <begin position="55"/>
        <end position="72"/>
    </location>
</feature>
<dbReference type="PANTHER" id="PTHR48436:SF1">
    <property type="entry name" value="2, PUTATIVE-RELATED"/>
    <property type="match status" value="1"/>
</dbReference>
<accession>A0A5N6P2H8</accession>
<keyword evidence="5" id="KW-1185">Reference proteome</keyword>
<dbReference type="InterPro" id="IPR055276">
    <property type="entry name" value="NHL41-like"/>
</dbReference>
<comment type="caution">
    <text evidence="4">The sequence shown here is derived from an EMBL/GenBank/DDBJ whole genome shotgun (WGS) entry which is preliminary data.</text>
</comment>
<dbReference type="EMBL" id="SZYD01000007">
    <property type="protein sequence ID" value="KAD5802851.1"/>
    <property type="molecule type" value="Genomic_DNA"/>
</dbReference>
<keyword evidence="2" id="KW-0812">Transmembrane</keyword>
<keyword evidence="2" id="KW-0472">Membrane</keyword>
<proteinExistence type="predicted"/>
<feature type="compositionally biased region" description="Low complexity" evidence="1">
    <location>
        <begin position="45"/>
        <end position="54"/>
    </location>
</feature>
<dbReference type="PANTHER" id="PTHR48436">
    <property type="entry name" value="2, PUTATIVE-RELATED"/>
    <property type="match status" value="1"/>
</dbReference>
<evidence type="ECO:0000256" key="1">
    <source>
        <dbReference type="SAM" id="MobiDB-lite"/>
    </source>
</evidence>
<protein>
    <recommendedName>
        <fullName evidence="6">Transmembrane protein</fullName>
    </recommendedName>
</protein>
<reference evidence="4 5" key="1">
    <citation type="submission" date="2019-05" db="EMBL/GenBank/DDBJ databases">
        <title>Mikania micrantha, genome provides insights into the molecular mechanism of rapid growth.</title>
        <authorList>
            <person name="Liu B."/>
        </authorList>
    </citation>
    <scope>NUCLEOTIDE SEQUENCE [LARGE SCALE GENOMIC DNA]</scope>
    <source>
        <strain evidence="4">NLD-2019</strain>
        <tissue evidence="4">Leaf</tissue>
    </source>
</reference>
<evidence type="ECO:0000313" key="3">
    <source>
        <dbReference type="EMBL" id="KAD5802845.1"/>
    </source>
</evidence>
<feature type="region of interest" description="Disordered" evidence="1">
    <location>
        <begin position="45"/>
        <end position="73"/>
    </location>
</feature>
<dbReference type="Proteomes" id="UP000326396">
    <property type="component" value="Linkage Group LG15"/>
</dbReference>
<organism evidence="4 5">
    <name type="scientific">Mikania micrantha</name>
    <name type="common">bitter vine</name>
    <dbReference type="NCBI Taxonomy" id="192012"/>
    <lineage>
        <taxon>Eukaryota</taxon>
        <taxon>Viridiplantae</taxon>
        <taxon>Streptophyta</taxon>
        <taxon>Embryophyta</taxon>
        <taxon>Tracheophyta</taxon>
        <taxon>Spermatophyta</taxon>
        <taxon>Magnoliopsida</taxon>
        <taxon>eudicotyledons</taxon>
        <taxon>Gunneridae</taxon>
        <taxon>Pentapetalae</taxon>
        <taxon>asterids</taxon>
        <taxon>campanulids</taxon>
        <taxon>Asterales</taxon>
        <taxon>Asteraceae</taxon>
        <taxon>Asteroideae</taxon>
        <taxon>Heliantheae alliance</taxon>
        <taxon>Eupatorieae</taxon>
        <taxon>Mikania</taxon>
    </lineage>
</organism>
<dbReference type="EMBL" id="SZYD01000007">
    <property type="protein sequence ID" value="KAD5802845.1"/>
    <property type="molecule type" value="Genomic_DNA"/>
</dbReference>
<sequence length="180" mass="20115">MESSEEEALFRSYPYTSLYFVQSPTTTVSYHSPTTQRRLILSHYSSSRGSTNNSSHDKRVSYDPRESPDHDGVGGGVVVKLGEKCGGGGNVHGGVVGVLETEEEEEEEEEEDKRLGTAKKMWDFMSFSDADSCVWIVFQISLRLMMSFGVALLFFYLITKPPSPKISLKVLYISLLLLIN</sequence>
<keyword evidence="2" id="KW-1133">Transmembrane helix</keyword>
<name>A0A5N6P2H8_9ASTR</name>
<gene>
    <name evidence="3" type="ORF">E3N88_14205</name>
    <name evidence="4" type="ORF">E3N88_14211</name>
</gene>
<evidence type="ECO:0000313" key="4">
    <source>
        <dbReference type="EMBL" id="KAD5802851.1"/>
    </source>
</evidence>
<evidence type="ECO:0000313" key="5">
    <source>
        <dbReference type="Proteomes" id="UP000326396"/>
    </source>
</evidence>
<evidence type="ECO:0008006" key="6">
    <source>
        <dbReference type="Google" id="ProtNLM"/>
    </source>
</evidence>